<dbReference type="InterPro" id="IPR039498">
    <property type="entry name" value="NTP_transf_5"/>
</dbReference>
<dbReference type="AlphaFoldDB" id="A0A931J5R2"/>
<dbReference type="RefSeq" id="WP_198111132.1">
    <property type="nucleotide sequence ID" value="NZ_JAEDAK010000006.1"/>
</dbReference>
<proteinExistence type="predicted"/>
<evidence type="ECO:0000313" key="2">
    <source>
        <dbReference type="Proteomes" id="UP000613266"/>
    </source>
</evidence>
<organism evidence="1 2">
    <name type="scientific">Inhella proteolytica</name>
    <dbReference type="NCBI Taxonomy" id="2795029"/>
    <lineage>
        <taxon>Bacteria</taxon>
        <taxon>Pseudomonadati</taxon>
        <taxon>Pseudomonadota</taxon>
        <taxon>Betaproteobacteria</taxon>
        <taxon>Burkholderiales</taxon>
        <taxon>Sphaerotilaceae</taxon>
        <taxon>Inhella</taxon>
    </lineage>
</organism>
<comment type="caution">
    <text evidence="1">The sequence shown here is derived from an EMBL/GenBank/DDBJ whole genome shotgun (WGS) entry which is preliminary data.</text>
</comment>
<accession>A0A931J5R2</accession>
<dbReference type="EMBL" id="JAEDAK010000006">
    <property type="protein sequence ID" value="MBH9577362.1"/>
    <property type="molecule type" value="Genomic_DNA"/>
</dbReference>
<protein>
    <submittedName>
        <fullName evidence="1">Nucleotidyltransferase family protein</fullName>
    </submittedName>
</protein>
<evidence type="ECO:0000313" key="1">
    <source>
        <dbReference type="EMBL" id="MBH9577362.1"/>
    </source>
</evidence>
<reference evidence="1" key="1">
    <citation type="submission" date="2020-12" db="EMBL/GenBank/DDBJ databases">
        <title>The genome sequence of Inhella sp. 1Y17.</title>
        <authorList>
            <person name="Liu Y."/>
        </authorList>
    </citation>
    <scope>NUCLEOTIDE SEQUENCE</scope>
    <source>
        <strain evidence="1">1Y17</strain>
    </source>
</reference>
<sequence>MTEALLLPLLRDPARLAALSLTHWDGLLRQARASNLIGRLALAAPSSAPAPVQPHLLAARRLVEHQRHAIRWECNHLAEALDGLQLPVVLLKGGAYALADQPAARGRLFGDIDLLVPRTTLGPVEAALMARGWTSGGTEAYDQRYYRQWMHELPPMVNHRRGTVVDVHHNLLPLSARRVPDAERLLADSLPIPGTPFRRLGPCDQVLHCASHLFHEGELRNGLRDLLDLQALLQEHSVQADFWPALEVRARLHGLEWPLLLGLRYSERLLGQKLPSGLQEALQAQCGWSDARLAWMDWLYLGLLQAPLPSAWRLPEHLAAAGLYLRAHALRMPPVLLARHLARKAVLRVFKHSSRGP</sequence>
<dbReference type="Pfam" id="PF14907">
    <property type="entry name" value="NTP_transf_5"/>
    <property type="match status" value="1"/>
</dbReference>
<dbReference type="Proteomes" id="UP000613266">
    <property type="component" value="Unassembled WGS sequence"/>
</dbReference>
<gene>
    <name evidence="1" type="ORF">I7X39_10670</name>
</gene>
<keyword evidence="2" id="KW-1185">Reference proteome</keyword>
<name>A0A931J5R2_9BURK</name>